<feature type="transmembrane region" description="Helical" evidence="1">
    <location>
        <begin position="86"/>
        <end position="110"/>
    </location>
</feature>
<keyword evidence="1" id="KW-0472">Membrane</keyword>
<evidence type="ECO:0000313" key="3">
    <source>
        <dbReference type="EMBL" id="HHI97740.1"/>
    </source>
</evidence>
<name>A0A7V5U321_9BACT</name>
<dbReference type="EMBL" id="DROK01000229">
    <property type="protein sequence ID" value="HHI97740.1"/>
    <property type="molecule type" value="Genomic_DNA"/>
</dbReference>
<gene>
    <name evidence="3" type="ORF">ENJ96_07785</name>
</gene>
<feature type="domain" description="DUF5658" evidence="2">
    <location>
        <begin position="21"/>
        <end position="108"/>
    </location>
</feature>
<organism evidence="3">
    <name type="scientific">Thermodesulfatator atlanticus</name>
    <dbReference type="NCBI Taxonomy" id="501497"/>
    <lineage>
        <taxon>Bacteria</taxon>
        <taxon>Pseudomonadati</taxon>
        <taxon>Thermodesulfobacteriota</taxon>
        <taxon>Thermodesulfobacteria</taxon>
        <taxon>Thermodesulfobacteriales</taxon>
        <taxon>Thermodesulfatatoraceae</taxon>
        <taxon>Thermodesulfatator</taxon>
    </lineage>
</organism>
<comment type="caution">
    <text evidence="3">The sequence shown here is derived from an EMBL/GenBank/DDBJ whole genome shotgun (WGS) entry which is preliminary data.</text>
</comment>
<feature type="transmembrane region" description="Helical" evidence="1">
    <location>
        <begin position="55"/>
        <end position="79"/>
    </location>
</feature>
<protein>
    <recommendedName>
        <fullName evidence="2">DUF5658 domain-containing protein</fullName>
    </recommendedName>
</protein>
<dbReference type="InterPro" id="IPR043717">
    <property type="entry name" value="DUF5658"/>
</dbReference>
<feature type="transmembrane region" description="Helical" evidence="1">
    <location>
        <begin position="12"/>
        <end position="35"/>
    </location>
</feature>
<keyword evidence="1" id="KW-1133">Transmembrane helix</keyword>
<keyword evidence="1" id="KW-0812">Transmembrane</keyword>
<accession>A0A7V5U321</accession>
<sequence>MKRGFIPATYHGALLATLYVLTFALSSLDGYLTLLCVETGLCREQNPFMRWALNVSPLFFLVVKNLAVGLFGAVLFIIGVRYQKRLVLLSFVFVFFCYLWVVMFHFYFWWA</sequence>
<proteinExistence type="predicted"/>
<evidence type="ECO:0000259" key="2">
    <source>
        <dbReference type="Pfam" id="PF18902"/>
    </source>
</evidence>
<dbReference type="AlphaFoldDB" id="A0A7V5U321"/>
<dbReference type="Pfam" id="PF18902">
    <property type="entry name" value="DUF5658"/>
    <property type="match status" value="1"/>
</dbReference>
<evidence type="ECO:0000256" key="1">
    <source>
        <dbReference type="SAM" id="Phobius"/>
    </source>
</evidence>
<reference evidence="3" key="1">
    <citation type="journal article" date="2020" name="mSystems">
        <title>Genome- and Community-Level Interaction Insights into Carbon Utilization and Element Cycling Functions of Hydrothermarchaeota in Hydrothermal Sediment.</title>
        <authorList>
            <person name="Zhou Z."/>
            <person name="Liu Y."/>
            <person name="Xu W."/>
            <person name="Pan J."/>
            <person name="Luo Z.H."/>
            <person name="Li M."/>
        </authorList>
    </citation>
    <scope>NUCLEOTIDE SEQUENCE [LARGE SCALE GENOMIC DNA]</scope>
    <source>
        <strain evidence="3">HyVt-533</strain>
    </source>
</reference>
<dbReference type="Proteomes" id="UP000886101">
    <property type="component" value="Unassembled WGS sequence"/>
</dbReference>